<dbReference type="NCBIfam" id="TIGR04515">
    <property type="entry name" value="P450_rel_GT_act"/>
    <property type="match status" value="1"/>
</dbReference>
<dbReference type="GO" id="GO:0016705">
    <property type="term" value="F:oxidoreductase activity, acting on paired donors, with incorporation or reduction of molecular oxygen"/>
    <property type="evidence" value="ECO:0007669"/>
    <property type="project" value="InterPro"/>
</dbReference>
<comment type="similarity">
    <text evidence="1">Belongs to the cytochrome P450 family.</text>
</comment>
<protein>
    <submittedName>
        <fullName evidence="3">P450-derived glycosyltransferase activator</fullName>
    </submittedName>
</protein>
<evidence type="ECO:0000256" key="1">
    <source>
        <dbReference type="ARBA" id="ARBA00010617"/>
    </source>
</evidence>
<keyword evidence="3" id="KW-0808">Transferase</keyword>
<dbReference type="SUPFAM" id="SSF48264">
    <property type="entry name" value="Cytochrome P450"/>
    <property type="match status" value="1"/>
</dbReference>
<name>A0A365H0V0_9ACTN</name>
<keyword evidence="4" id="KW-1185">Reference proteome</keyword>
<dbReference type="InterPro" id="IPR002397">
    <property type="entry name" value="Cyt_P450_B"/>
</dbReference>
<comment type="caution">
    <text evidence="3">The sequence shown here is derived from an EMBL/GenBank/DDBJ whole genome shotgun (WGS) entry which is preliminary data.</text>
</comment>
<feature type="region of interest" description="Disordered" evidence="2">
    <location>
        <begin position="74"/>
        <end position="99"/>
    </location>
</feature>
<gene>
    <name evidence="3" type="ORF">DPM19_24295</name>
</gene>
<dbReference type="GO" id="GO:0016740">
    <property type="term" value="F:transferase activity"/>
    <property type="evidence" value="ECO:0007669"/>
    <property type="project" value="UniProtKB-KW"/>
</dbReference>
<dbReference type="InterPro" id="IPR030958">
    <property type="entry name" value="P450-rel_GT_act"/>
</dbReference>
<accession>A0A365H0V0</accession>
<dbReference type="GO" id="GO:0005506">
    <property type="term" value="F:iron ion binding"/>
    <property type="evidence" value="ECO:0007669"/>
    <property type="project" value="InterPro"/>
</dbReference>
<organism evidence="3 4">
    <name type="scientific">Actinomadura craniellae</name>
    <dbReference type="NCBI Taxonomy" id="2231787"/>
    <lineage>
        <taxon>Bacteria</taxon>
        <taxon>Bacillati</taxon>
        <taxon>Actinomycetota</taxon>
        <taxon>Actinomycetes</taxon>
        <taxon>Streptosporangiales</taxon>
        <taxon>Thermomonosporaceae</taxon>
        <taxon>Actinomadura</taxon>
    </lineage>
</organism>
<dbReference type="GO" id="GO:0020037">
    <property type="term" value="F:heme binding"/>
    <property type="evidence" value="ECO:0007669"/>
    <property type="project" value="InterPro"/>
</dbReference>
<dbReference type="AlphaFoldDB" id="A0A365H0V0"/>
<evidence type="ECO:0000313" key="3">
    <source>
        <dbReference type="EMBL" id="RAY12714.1"/>
    </source>
</evidence>
<dbReference type="PRINTS" id="PR00359">
    <property type="entry name" value="BP450"/>
</dbReference>
<sequence>MATKTDSELGRALLTYRGIQWIIGTKGDPYALLLRVASDDPHELGRQIRDRGPLYWSSAGVWVTADHELGAAALRDSRLGSRPPTPDPPAGEAEDEPMPWDVPVLRDVLPLGGLPVERDRAEYTRLHRLVEPLAGGDAAQRRTADVTDTYQRLAAGLDERFDLMTDLARPAAAAFAGALLGLPPERHARFAELHEGAVGLLDATLIPPNLRSARALTAALSGMSELLEEHVEPGRDGLLGLPSPEPGDVLAASMLFAVVGAETAANLVCNALAALLDDPAQWKLLRDDPGLAPAAVEETLRYAPPIRLRRLYATEDFELAGRQVETGNELVVVVEAANRDPRVHTDPDRFDIQRTSRAEHLSLSGDDLYPGIIAPMVRMQAAAGVRAIAAAWPEIARTGDVLRRLRSAITAGVLRFPVSGK</sequence>
<dbReference type="PANTHER" id="PTHR46696">
    <property type="entry name" value="P450, PUTATIVE (EUROFUNG)-RELATED"/>
    <property type="match status" value="1"/>
</dbReference>
<evidence type="ECO:0000313" key="4">
    <source>
        <dbReference type="Proteomes" id="UP000251891"/>
    </source>
</evidence>
<dbReference type="RefSeq" id="WP_111870321.1">
    <property type="nucleotide sequence ID" value="NZ_QLYX01000012.1"/>
</dbReference>
<dbReference type="EMBL" id="QLYX01000012">
    <property type="protein sequence ID" value="RAY12714.1"/>
    <property type="molecule type" value="Genomic_DNA"/>
</dbReference>
<dbReference type="Pfam" id="PF00067">
    <property type="entry name" value="p450"/>
    <property type="match status" value="1"/>
</dbReference>
<dbReference type="OrthoDB" id="4133219at2"/>
<dbReference type="Proteomes" id="UP000251891">
    <property type="component" value="Unassembled WGS sequence"/>
</dbReference>
<dbReference type="Gene3D" id="1.10.630.10">
    <property type="entry name" value="Cytochrome P450"/>
    <property type="match status" value="1"/>
</dbReference>
<reference evidence="3 4" key="1">
    <citation type="submission" date="2018-06" db="EMBL/GenBank/DDBJ databases">
        <title>Actinomadura craniellae sp. nov. isolated from marine sponge Craniella sp.</title>
        <authorList>
            <person name="Li L."/>
            <person name="Xu Q.H."/>
            <person name="Lin H.W."/>
            <person name="Lu Y.H."/>
        </authorList>
    </citation>
    <scope>NUCLEOTIDE SEQUENCE [LARGE SCALE GENOMIC DNA]</scope>
    <source>
        <strain evidence="3 4">LHW63021</strain>
    </source>
</reference>
<proteinExistence type="inferred from homology"/>
<dbReference type="InterPro" id="IPR001128">
    <property type="entry name" value="Cyt_P450"/>
</dbReference>
<dbReference type="InterPro" id="IPR036396">
    <property type="entry name" value="Cyt_P450_sf"/>
</dbReference>
<dbReference type="GO" id="GO:0004497">
    <property type="term" value="F:monooxygenase activity"/>
    <property type="evidence" value="ECO:0007669"/>
    <property type="project" value="InterPro"/>
</dbReference>
<evidence type="ECO:0000256" key="2">
    <source>
        <dbReference type="SAM" id="MobiDB-lite"/>
    </source>
</evidence>
<dbReference type="PANTHER" id="PTHR46696:SF1">
    <property type="entry name" value="CYTOCHROME P450 YJIB-RELATED"/>
    <property type="match status" value="1"/>
</dbReference>